<dbReference type="AlphaFoldDB" id="A0A9D8KI49"/>
<reference evidence="1" key="2">
    <citation type="submission" date="2021-01" db="EMBL/GenBank/DDBJ databases">
        <authorList>
            <person name="Hahn C.R."/>
            <person name="Youssef N.H."/>
            <person name="Elshahed M."/>
        </authorList>
    </citation>
    <scope>NUCLEOTIDE SEQUENCE</scope>
    <source>
        <strain evidence="1">Zod_Metabat.24</strain>
    </source>
</reference>
<sequence length="295" mass="32747">MSNQRKIVWDADRGFIKLITEGAEERLFLIREGFIKAFADEIVNVSGQRMLTMIVRNLMKKLGAGVEEGPTWESFERFTDNAILTVSKEESVVPEIFAWDMKTRNLQLKGGGMYDMWTVRSIQAFKEVMADILTERGANAILHDVAKAGGKAVSEGIMKSWGWNDVKSALDSLDGVNRFIYPNAGWGKSRALAEIGGDGFAVGIFKYWDLYESHGMKSEGPSCTISRSFIEGIGDGTGKAISNQAAEAREVKCIAKGDDYCAFVVKFKPDKSPPLDWKDLEGEWRALDAVELPPE</sequence>
<dbReference type="EMBL" id="JAFGIX010000073">
    <property type="protein sequence ID" value="MBN1574335.1"/>
    <property type="molecule type" value="Genomic_DNA"/>
</dbReference>
<comment type="caution">
    <text evidence="1">The sequence shown here is derived from an EMBL/GenBank/DDBJ whole genome shotgun (WGS) entry which is preliminary data.</text>
</comment>
<evidence type="ECO:0000313" key="2">
    <source>
        <dbReference type="Proteomes" id="UP000809273"/>
    </source>
</evidence>
<name>A0A9D8KI49_9DELT</name>
<dbReference type="Gene3D" id="3.30.1380.20">
    <property type="entry name" value="Trafficking protein particle complex subunit 3"/>
    <property type="match status" value="1"/>
</dbReference>
<gene>
    <name evidence="1" type="ORF">JW984_14140</name>
</gene>
<protein>
    <submittedName>
        <fullName evidence="1">4-vinyl reductase</fullName>
    </submittedName>
</protein>
<proteinExistence type="predicted"/>
<reference evidence="1" key="1">
    <citation type="journal article" date="2021" name="Environ. Microbiol.">
        <title>Genomic characterization of three novel Desulfobacterota classes expand the metabolic and phylogenetic diversity of the phylum.</title>
        <authorList>
            <person name="Murphy C.L."/>
            <person name="Biggerstaff J."/>
            <person name="Eichhorn A."/>
            <person name="Ewing E."/>
            <person name="Shahan R."/>
            <person name="Soriano D."/>
            <person name="Stewart S."/>
            <person name="VanMol K."/>
            <person name="Walker R."/>
            <person name="Walters P."/>
            <person name="Elshahed M.S."/>
            <person name="Youssef N.H."/>
        </authorList>
    </citation>
    <scope>NUCLEOTIDE SEQUENCE</scope>
    <source>
        <strain evidence="1">Zod_Metabat.24</strain>
    </source>
</reference>
<dbReference type="SUPFAM" id="SSF111126">
    <property type="entry name" value="Ligand-binding domain in the NO signalling and Golgi transport"/>
    <property type="match status" value="1"/>
</dbReference>
<dbReference type="Proteomes" id="UP000809273">
    <property type="component" value="Unassembled WGS sequence"/>
</dbReference>
<organism evidence="1 2">
    <name type="scientific">Candidatus Zymogenus saltonus</name>
    <dbReference type="NCBI Taxonomy" id="2844893"/>
    <lineage>
        <taxon>Bacteria</taxon>
        <taxon>Deltaproteobacteria</taxon>
        <taxon>Candidatus Zymogenia</taxon>
        <taxon>Candidatus Zymogeniales</taxon>
        <taxon>Candidatus Zymogenaceae</taxon>
        <taxon>Candidatus Zymogenus</taxon>
    </lineage>
</organism>
<evidence type="ECO:0000313" key="1">
    <source>
        <dbReference type="EMBL" id="MBN1574335.1"/>
    </source>
</evidence>
<accession>A0A9D8KI49</accession>
<dbReference type="InterPro" id="IPR024096">
    <property type="entry name" value="NO_sig/Golgi_transp_ligand-bd"/>
</dbReference>